<dbReference type="GO" id="GO:0036064">
    <property type="term" value="C:ciliary basal body"/>
    <property type="evidence" value="ECO:0007669"/>
    <property type="project" value="TreeGrafter"/>
</dbReference>
<protein>
    <submittedName>
        <fullName evidence="2">Centriole, cilia and spindle-associated protein</fullName>
    </submittedName>
</protein>
<sequence length="171" mass="19078">MVTRKIRSEYMKKFRDPKWETFSQSYEDSLKYRLTRRLLEHSHRPWFWESWEGSESSGRSTPRPAGNRIAPLAPPPPAEEGAGEREAPGAGSGAPGAGSGAPGEDGRAELRGGDAATTLPPPVVQTPRDSPKRGSVVERRRARSADLQQTSRLADDRWVTEYMRCFSARLR</sequence>
<name>A0A4Z2H6P7_9TELE</name>
<dbReference type="EMBL" id="SRLO01000333">
    <property type="protein sequence ID" value="TNN60484.1"/>
    <property type="molecule type" value="Genomic_DNA"/>
</dbReference>
<feature type="region of interest" description="Disordered" evidence="1">
    <location>
        <begin position="49"/>
        <end position="154"/>
    </location>
</feature>
<evidence type="ECO:0000313" key="2">
    <source>
        <dbReference type="EMBL" id="TNN60484.1"/>
    </source>
</evidence>
<dbReference type="AlphaFoldDB" id="A0A4Z2H6P7"/>
<evidence type="ECO:0000256" key="1">
    <source>
        <dbReference type="SAM" id="MobiDB-lite"/>
    </source>
</evidence>
<dbReference type="GO" id="GO:0005819">
    <property type="term" value="C:spindle"/>
    <property type="evidence" value="ECO:0007669"/>
    <property type="project" value="TreeGrafter"/>
</dbReference>
<feature type="compositionally biased region" description="Basic and acidic residues" evidence="1">
    <location>
        <begin position="129"/>
        <end position="139"/>
    </location>
</feature>
<evidence type="ECO:0000313" key="3">
    <source>
        <dbReference type="Proteomes" id="UP000314294"/>
    </source>
</evidence>
<organism evidence="2 3">
    <name type="scientific">Liparis tanakae</name>
    <name type="common">Tanaka's snailfish</name>
    <dbReference type="NCBI Taxonomy" id="230148"/>
    <lineage>
        <taxon>Eukaryota</taxon>
        <taxon>Metazoa</taxon>
        <taxon>Chordata</taxon>
        <taxon>Craniata</taxon>
        <taxon>Vertebrata</taxon>
        <taxon>Euteleostomi</taxon>
        <taxon>Actinopterygii</taxon>
        <taxon>Neopterygii</taxon>
        <taxon>Teleostei</taxon>
        <taxon>Neoteleostei</taxon>
        <taxon>Acanthomorphata</taxon>
        <taxon>Eupercaria</taxon>
        <taxon>Perciformes</taxon>
        <taxon>Cottioidei</taxon>
        <taxon>Cottales</taxon>
        <taxon>Liparidae</taxon>
        <taxon>Liparis</taxon>
    </lineage>
</organism>
<dbReference type="GO" id="GO:0005814">
    <property type="term" value="C:centriole"/>
    <property type="evidence" value="ECO:0007669"/>
    <property type="project" value="TreeGrafter"/>
</dbReference>
<dbReference type="GO" id="GO:1901673">
    <property type="term" value="P:regulation of mitotic spindle assembly"/>
    <property type="evidence" value="ECO:0007669"/>
    <property type="project" value="TreeGrafter"/>
</dbReference>
<reference evidence="2 3" key="1">
    <citation type="submission" date="2019-03" db="EMBL/GenBank/DDBJ databases">
        <title>First draft genome of Liparis tanakae, snailfish: a comprehensive survey of snailfish specific genes.</title>
        <authorList>
            <person name="Kim W."/>
            <person name="Song I."/>
            <person name="Jeong J.-H."/>
            <person name="Kim D."/>
            <person name="Kim S."/>
            <person name="Ryu S."/>
            <person name="Song J.Y."/>
            <person name="Lee S.K."/>
        </authorList>
    </citation>
    <scope>NUCLEOTIDE SEQUENCE [LARGE SCALE GENOMIC DNA]</scope>
    <source>
        <tissue evidence="2">Muscle</tissue>
    </source>
</reference>
<proteinExistence type="predicted"/>
<feature type="compositionally biased region" description="Low complexity" evidence="1">
    <location>
        <begin position="49"/>
        <end position="58"/>
    </location>
</feature>
<dbReference type="PANTHER" id="PTHR31022">
    <property type="entry name" value="CENTRIOLE, CILIA AND SPINDLE-ASSOCIATED PROTEIN"/>
    <property type="match status" value="1"/>
</dbReference>
<keyword evidence="3" id="KW-1185">Reference proteome</keyword>
<accession>A0A4Z2H6P7</accession>
<dbReference type="GO" id="GO:0008017">
    <property type="term" value="F:microtubule binding"/>
    <property type="evidence" value="ECO:0007669"/>
    <property type="project" value="TreeGrafter"/>
</dbReference>
<comment type="caution">
    <text evidence="2">The sequence shown here is derived from an EMBL/GenBank/DDBJ whole genome shotgun (WGS) entry which is preliminary data.</text>
</comment>
<dbReference type="OrthoDB" id="6616361at2759"/>
<dbReference type="GO" id="GO:0035869">
    <property type="term" value="C:ciliary transition zone"/>
    <property type="evidence" value="ECO:0007669"/>
    <property type="project" value="TreeGrafter"/>
</dbReference>
<dbReference type="Proteomes" id="UP000314294">
    <property type="component" value="Unassembled WGS sequence"/>
</dbReference>
<dbReference type="Pfam" id="PF15748">
    <property type="entry name" value="CCSAP"/>
    <property type="match status" value="2"/>
</dbReference>
<gene>
    <name evidence="2" type="primary">ccsap_0</name>
    <name evidence="2" type="ORF">EYF80_029335</name>
</gene>
<dbReference type="PANTHER" id="PTHR31022:SF6">
    <property type="entry name" value="CENTRIOLE, CILIA AND SPINDLE-ASSOCIATED PROTEIN"/>
    <property type="match status" value="1"/>
</dbReference>
<dbReference type="InterPro" id="IPR029774">
    <property type="entry name" value="CSAP"/>
</dbReference>
<feature type="compositionally biased region" description="Gly residues" evidence="1">
    <location>
        <begin position="90"/>
        <end position="103"/>
    </location>
</feature>